<dbReference type="AlphaFoldDB" id="A0AAE0CQP9"/>
<reference evidence="1" key="1">
    <citation type="journal article" date="2023" name="Plant J.">
        <title>Genome sequences and population genomics provide insights into the demographic history, inbreeding, and mutation load of two 'living fossil' tree species of Dipteronia.</title>
        <authorList>
            <person name="Feng Y."/>
            <person name="Comes H.P."/>
            <person name="Chen J."/>
            <person name="Zhu S."/>
            <person name="Lu R."/>
            <person name="Zhang X."/>
            <person name="Li P."/>
            <person name="Qiu J."/>
            <person name="Olsen K.M."/>
            <person name="Qiu Y."/>
        </authorList>
    </citation>
    <scope>NUCLEOTIDE SEQUENCE</scope>
    <source>
        <strain evidence="1">KIB01</strain>
    </source>
</reference>
<dbReference type="EMBL" id="JANJYI010000002">
    <property type="protein sequence ID" value="KAK2659934.1"/>
    <property type="molecule type" value="Genomic_DNA"/>
</dbReference>
<organism evidence="1 2">
    <name type="scientific">Dipteronia dyeriana</name>
    <dbReference type="NCBI Taxonomy" id="168575"/>
    <lineage>
        <taxon>Eukaryota</taxon>
        <taxon>Viridiplantae</taxon>
        <taxon>Streptophyta</taxon>
        <taxon>Embryophyta</taxon>
        <taxon>Tracheophyta</taxon>
        <taxon>Spermatophyta</taxon>
        <taxon>Magnoliopsida</taxon>
        <taxon>eudicotyledons</taxon>
        <taxon>Gunneridae</taxon>
        <taxon>Pentapetalae</taxon>
        <taxon>rosids</taxon>
        <taxon>malvids</taxon>
        <taxon>Sapindales</taxon>
        <taxon>Sapindaceae</taxon>
        <taxon>Hippocastanoideae</taxon>
        <taxon>Acereae</taxon>
        <taxon>Dipteronia</taxon>
    </lineage>
</organism>
<protein>
    <submittedName>
        <fullName evidence="1">Uncharacterized protein</fullName>
    </submittedName>
</protein>
<name>A0AAE0CQP9_9ROSI</name>
<accession>A0AAE0CQP9</accession>
<sequence>MFITVILSSGRDGLQKYLEYQNEVQLCTVVTINVRDGTITLTIKFLHFFVTKPLEFRFLSALKSASSIPSLLFWMAFTPSISSMSDDSYNVISRLSGN</sequence>
<keyword evidence="2" id="KW-1185">Reference proteome</keyword>
<dbReference type="Proteomes" id="UP001280121">
    <property type="component" value="Unassembled WGS sequence"/>
</dbReference>
<evidence type="ECO:0000313" key="1">
    <source>
        <dbReference type="EMBL" id="KAK2659934.1"/>
    </source>
</evidence>
<evidence type="ECO:0000313" key="2">
    <source>
        <dbReference type="Proteomes" id="UP001280121"/>
    </source>
</evidence>
<gene>
    <name evidence="1" type="ORF">Ddye_006467</name>
</gene>
<comment type="caution">
    <text evidence="1">The sequence shown here is derived from an EMBL/GenBank/DDBJ whole genome shotgun (WGS) entry which is preliminary data.</text>
</comment>
<proteinExistence type="predicted"/>